<evidence type="ECO:0000313" key="3">
    <source>
        <dbReference type="Ensembl" id="ENSLLEP00000007547.1"/>
    </source>
</evidence>
<dbReference type="Pfam" id="PF18111">
    <property type="entry name" value="RPGR1_C"/>
    <property type="match status" value="1"/>
</dbReference>
<feature type="region of interest" description="Disordered" evidence="1">
    <location>
        <begin position="61"/>
        <end position="81"/>
    </location>
</feature>
<dbReference type="AlphaFoldDB" id="A0A8C5M6B7"/>
<evidence type="ECO:0000256" key="1">
    <source>
        <dbReference type="SAM" id="MobiDB-lite"/>
    </source>
</evidence>
<dbReference type="GO" id="GO:0032391">
    <property type="term" value="C:photoreceptor connecting cilium"/>
    <property type="evidence" value="ECO:0007669"/>
    <property type="project" value="TreeGrafter"/>
</dbReference>
<evidence type="ECO:0000259" key="2">
    <source>
        <dbReference type="Pfam" id="PF18111"/>
    </source>
</evidence>
<name>A0A8C5M6B7_9ANUR</name>
<reference evidence="3" key="2">
    <citation type="submission" date="2025-09" db="UniProtKB">
        <authorList>
            <consortium name="Ensembl"/>
        </authorList>
    </citation>
    <scope>IDENTIFICATION</scope>
</reference>
<protein>
    <recommendedName>
        <fullName evidence="2">RPGRIP1 C-terminal domain-containing protein</fullName>
    </recommendedName>
</protein>
<dbReference type="Ensembl" id="ENSLLET00000007857.1">
    <property type="protein sequence ID" value="ENSLLEP00000007547.1"/>
    <property type="gene ID" value="ENSLLEG00000004765.1"/>
</dbReference>
<dbReference type="InterPro" id="IPR041091">
    <property type="entry name" value="RPGRIP1_C"/>
</dbReference>
<dbReference type="Gene3D" id="2.60.40.150">
    <property type="entry name" value="C2 domain"/>
    <property type="match status" value="1"/>
</dbReference>
<feature type="compositionally biased region" description="Basic and acidic residues" evidence="1">
    <location>
        <begin position="63"/>
        <end position="81"/>
    </location>
</feature>
<dbReference type="InterPro" id="IPR035892">
    <property type="entry name" value="C2_domain_sf"/>
</dbReference>
<feature type="domain" description="RPGRIP1 C-terminal" evidence="2">
    <location>
        <begin position="190"/>
        <end position="344"/>
    </location>
</feature>
<dbReference type="GeneTree" id="ENSGT00520000055620"/>
<dbReference type="GO" id="GO:1905515">
    <property type="term" value="P:non-motile cilium assembly"/>
    <property type="evidence" value="ECO:0007669"/>
    <property type="project" value="TreeGrafter"/>
</dbReference>
<proteinExistence type="predicted"/>
<dbReference type="PANTHER" id="PTHR14240:SF3">
    <property type="entry name" value="X-LINKED RETINITIS PIGMENTOSA GTPASE REGULATOR-INTERACTING PROTEIN 1"/>
    <property type="match status" value="1"/>
</dbReference>
<evidence type="ECO:0000313" key="4">
    <source>
        <dbReference type="Proteomes" id="UP000694569"/>
    </source>
</evidence>
<reference evidence="3" key="1">
    <citation type="submission" date="2025-08" db="UniProtKB">
        <authorList>
            <consortium name="Ensembl"/>
        </authorList>
    </citation>
    <scope>IDENTIFICATION</scope>
</reference>
<keyword evidence="4" id="KW-1185">Reference proteome</keyword>
<dbReference type="Proteomes" id="UP000694569">
    <property type="component" value="Unplaced"/>
</dbReference>
<dbReference type="InterPro" id="IPR031139">
    <property type="entry name" value="RPGRIP1_fam"/>
</dbReference>
<accession>A0A8C5M6B7</accession>
<organism evidence="3 4">
    <name type="scientific">Leptobrachium leishanense</name>
    <name type="common">Leishan spiny toad</name>
    <dbReference type="NCBI Taxonomy" id="445787"/>
    <lineage>
        <taxon>Eukaryota</taxon>
        <taxon>Metazoa</taxon>
        <taxon>Chordata</taxon>
        <taxon>Craniata</taxon>
        <taxon>Vertebrata</taxon>
        <taxon>Euteleostomi</taxon>
        <taxon>Amphibia</taxon>
        <taxon>Batrachia</taxon>
        <taxon>Anura</taxon>
        <taxon>Pelobatoidea</taxon>
        <taxon>Megophryidae</taxon>
        <taxon>Leptobrachium</taxon>
    </lineage>
</organism>
<dbReference type="GO" id="GO:0046548">
    <property type="term" value="P:retinal rod cell development"/>
    <property type="evidence" value="ECO:0007669"/>
    <property type="project" value="TreeGrafter"/>
</dbReference>
<dbReference type="PANTHER" id="PTHR14240">
    <property type="entry name" value="RETINITIS PIGMENTOSA GTPASE REGULATOR-INTERACTING PROTEIN"/>
    <property type="match status" value="1"/>
</dbReference>
<sequence>MIFNVPPWFFSEHKEQLKQEVSQLQFQVLEKNNEIIGLQEKVSDILSSTSEENIKQCLNEEELPQKETNETRVAQEEHTKREEEKELVRKIHAMDAAHAETILELEKTREMLIMQHKINVDYQVCGKGRKETLSRGNEPDSDSLFIFSGDFVLVDPVGKCSGSAQVSLEWKFPYKAPGGHSIWDSATKCQIRVEIASLTLDPYSEVVTDDTVQRVFVEFRFPGVSMEETETPLSLLKPTKGEEVYFHFSKVIHLDGVENTERRQFLYMLLKDSDQRHRLQFTVVSDPINEDQDECQDLGYAYLDLQFLLRRSVDPVEETLHSEFIGALRVSVEARDAARAIYREHRSRTKMSFSSLLPTN</sequence>